<protein>
    <recommendedName>
        <fullName evidence="3">MmcQ/YjbR family DNA-binding protein</fullName>
    </recommendedName>
</protein>
<evidence type="ECO:0000313" key="2">
    <source>
        <dbReference type="Proteomes" id="UP000256977"/>
    </source>
</evidence>
<dbReference type="RefSeq" id="WP_116060406.1">
    <property type="nucleotide sequence ID" value="NZ_QRDZ01000006.1"/>
</dbReference>
<proteinExistence type="predicted"/>
<dbReference type="EMBL" id="QRDZ01000006">
    <property type="protein sequence ID" value="RED84246.1"/>
    <property type="molecule type" value="Genomic_DNA"/>
</dbReference>
<dbReference type="Proteomes" id="UP000256977">
    <property type="component" value="Unassembled WGS sequence"/>
</dbReference>
<dbReference type="Gene3D" id="3.90.1150.30">
    <property type="match status" value="1"/>
</dbReference>
<accession>A0A3D9KFH5</accession>
<dbReference type="InterPro" id="IPR058532">
    <property type="entry name" value="YjbR/MT2646/Rv2570-like"/>
</dbReference>
<evidence type="ECO:0008006" key="3">
    <source>
        <dbReference type="Google" id="ProtNLM"/>
    </source>
</evidence>
<organism evidence="1 2">
    <name type="scientific">Cohnella phaseoli</name>
    <dbReference type="NCBI Taxonomy" id="456490"/>
    <lineage>
        <taxon>Bacteria</taxon>
        <taxon>Bacillati</taxon>
        <taxon>Bacillota</taxon>
        <taxon>Bacilli</taxon>
        <taxon>Bacillales</taxon>
        <taxon>Paenibacillaceae</taxon>
        <taxon>Cohnella</taxon>
    </lineage>
</organism>
<dbReference type="SUPFAM" id="SSF142906">
    <property type="entry name" value="YjbR-like"/>
    <property type="match status" value="1"/>
</dbReference>
<dbReference type="InterPro" id="IPR038056">
    <property type="entry name" value="YjbR-like_sf"/>
</dbReference>
<gene>
    <name evidence="1" type="ORF">DFP98_106117</name>
</gene>
<dbReference type="Pfam" id="PF04237">
    <property type="entry name" value="YjbR"/>
    <property type="match status" value="1"/>
</dbReference>
<keyword evidence="2" id="KW-1185">Reference proteome</keyword>
<sequence length="115" mass="13306">MVTNDELRQLALELPEAEEHPHWDKPSYRVRGKIFAVEQPDGATALLKMSLEEREAQVTLAPDIFSVPEKYATLAYVFVRLDRIDRDELRSLLAAAWREVAPKTLVKRYSNELLR</sequence>
<dbReference type="AlphaFoldDB" id="A0A3D9KFH5"/>
<reference evidence="1 2" key="1">
    <citation type="submission" date="2018-07" db="EMBL/GenBank/DDBJ databases">
        <title>Genomic Encyclopedia of Type Strains, Phase III (KMG-III): the genomes of soil and plant-associated and newly described type strains.</title>
        <authorList>
            <person name="Whitman W."/>
        </authorList>
    </citation>
    <scope>NUCLEOTIDE SEQUENCE [LARGE SCALE GENOMIC DNA]</scope>
    <source>
        <strain evidence="1 2">CECT 7287</strain>
    </source>
</reference>
<dbReference type="OrthoDB" id="277063at2"/>
<comment type="caution">
    <text evidence="1">The sequence shown here is derived from an EMBL/GenBank/DDBJ whole genome shotgun (WGS) entry which is preliminary data.</text>
</comment>
<evidence type="ECO:0000313" key="1">
    <source>
        <dbReference type="EMBL" id="RED84246.1"/>
    </source>
</evidence>
<name>A0A3D9KFH5_9BACL</name>